<dbReference type="SUPFAM" id="SSF55550">
    <property type="entry name" value="SH2 domain"/>
    <property type="match status" value="1"/>
</dbReference>
<dbReference type="PRINTS" id="PR00401">
    <property type="entry name" value="SH2DOMAIN"/>
</dbReference>
<dbReference type="GO" id="GO:0007167">
    <property type="term" value="P:enzyme-linked receptor protein signaling pathway"/>
    <property type="evidence" value="ECO:0007669"/>
    <property type="project" value="TreeGrafter"/>
</dbReference>
<feature type="non-terminal residue" evidence="4">
    <location>
        <position position="65"/>
    </location>
</feature>
<accession>A0A7K6UUM4</accession>
<dbReference type="GO" id="GO:0035591">
    <property type="term" value="F:signaling adaptor activity"/>
    <property type="evidence" value="ECO:0007669"/>
    <property type="project" value="TreeGrafter"/>
</dbReference>
<dbReference type="Pfam" id="PF00017">
    <property type="entry name" value="SH2"/>
    <property type="match status" value="1"/>
</dbReference>
<dbReference type="EMBL" id="VZRX01001630">
    <property type="protein sequence ID" value="NWX25980.1"/>
    <property type="molecule type" value="Genomic_DNA"/>
</dbReference>
<dbReference type="OrthoDB" id="9204160at2759"/>
<proteinExistence type="predicted"/>
<reference evidence="4 5" key="1">
    <citation type="submission" date="2019-09" db="EMBL/GenBank/DDBJ databases">
        <title>Bird 10,000 Genomes (B10K) Project - Family phase.</title>
        <authorList>
            <person name="Zhang G."/>
        </authorList>
    </citation>
    <scope>NUCLEOTIDE SEQUENCE [LARGE SCALE GENOMIC DNA]</scope>
    <source>
        <strain evidence="4">B10K-DU-029-75</strain>
    </source>
</reference>
<dbReference type="PANTHER" id="PTHR19969:SF8">
    <property type="entry name" value="ADAPTER MOLECULE CRK"/>
    <property type="match status" value="1"/>
</dbReference>
<evidence type="ECO:0000313" key="5">
    <source>
        <dbReference type="Proteomes" id="UP000579558"/>
    </source>
</evidence>
<organism evidence="4 5">
    <name type="scientific">Notiomystis cincta</name>
    <dbReference type="NCBI Taxonomy" id="366454"/>
    <lineage>
        <taxon>Eukaryota</taxon>
        <taxon>Metazoa</taxon>
        <taxon>Chordata</taxon>
        <taxon>Craniata</taxon>
        <taxon>Vertebrata</taxon>
        <taxon>Euteleostomi</taxon>
        <taxon>Archelosauria</taxon>
        <taxon>Archosauria</taxon>
        <taxon>Dinosauria</taxon>
        <taxon>Saurischia</taxon>
        <taxon>Theropoda</taxon>
        <taxon>Coelurosauria</taxon>
        <taxon>Aves</taxon>
        <taxon>Neognathae</taxon>
        <taxon>Neoaves</taxon>
        <taxon>Telluraves</taxon>
        <taxon>Australaves</taxon>
        <taxon>Passeriformes</taxon>
        <taxon>Notiomystidae</taxon>
        <taxon>Notiomystis</taxon>
    </lineage>
</organism>
<dbReference type="InterPro" id="IPR036860">
    <property type="entry name" value="SH2_dom_sf"/>
</dbReference>
<dbReference type="GO" id="GO:0005737">
    <property type="term" value="C:cytoplasm"/>
    <property type="evidence" value="ECO:0007669"/>
    <property type="project" value="TreeGrafter"/>
</dbReference>
<keyword evidence="1 2" id="KW-0727">SH2 domain</keyword>
<dbReference type="PANTHER" id="PTHR19969">
    <property type="entry name" value="SH2-SH3 ADAPTOR PROTEIN-RELATED"/>
    <property type="match status" value="1"/>
</dbReference>
<evidence type="ECO:0000313" key="4">
    <source>
        <dbReference type="EMBL" id="NWX25980.1"/>
    </source>
</evidence>
<dbReference type="Gene3D" id="3.30.505.10">
    <property type="entry name" value="SH2 domain"/>
    <property type="match status" value="1"/>
</dbReference>
<feature type="domain" description="SH2" evidence="3">
    <location>
        <begin position="13"/>
        <end position="65"/>
    </location>
</feature>
<dbReference type="AlphaFoldDB" id="A0A7K6UUM4"/>
<sequence length="65" mass="7335">MAGQFDSEDRESWYWGRLSRAEAVSLLQGQRHGTFLVRDSSTIPGDYVLSVSESSRVSHYIVNSL</sequence>
<evidence type="ECO:0000256" key="2">
    <source>
        <dbReference type="PROSITE-ProRule" id="PRU00191"/>
    </source>
</evidence>
<dbReference type="GO" id="GO:0016477">
    <property type="term" value="P:cell migration"/>
    <property type="evidence" value="ECO:0007669"/>
    <property type="project" value="TreeGrafter"/>
</dbReference>
<evidence type="ECO:0000259" key="3">
    <source>
        <dbReference type="PROSITE" id="PS50001"/>
    </source>
</evidence>
<dbReference type="GO" id="GO:0030971">
    <property type="term" value="F:receptor tyrosine kinase binding"/>
    <property type="evidence" value="ECO:0007669"/>
    <property type="project" value="TreeGrafter"/>
</dbReference>
<evidence type="ECO:0000256" key="1">
    <source>
        <dbReference type="ARBA" id="ARBA00022999"/>
    </source>
</evidence>
<comment type="caution">
    <text evidence="4">The sequence shown here is derived from an EMBL/GenBank/DDBJ whole genome shotgun (WGS) entry which is preliminary data.</text>
</comment>
<protein>
    <submittedName>
        <fullName evidence="4">CRK protein</fullName>
    </submittedName>
</protein>
<dbReference type="InterPro" id="IPR000980">
    <property type="entry name" value="SH2"/>
</dbReference>
<keyword evidence="5" id="KW-1185">Reference proteome</keyword>
<feature type="non-terminal residue" evidence="4">
    <location>
        <position position="1"/>
    </location>
</feature>
<dbReference type="Proteomes" id="UP000579558">
    <property type="component" value="Unassembled WGS sequence"/>
</dbReference>
<gene>
    <name evidence="4" type="primary">Crk_0</name>
    <name evidence="4" type="ORF">NOTCIN_R12761</name>
</gene>
<dbReference type="SMART" id="SM00252">
    <property type="entry name" value="SH2"/>
    <property type="match status" value="1"/>
</dbReference>
<dbReference type="InterPro" id="IPR051184">
    <property type="entry name" value="Tyrosine-phos_adapter"/>
</dbReference>
<dbReference type="PROSITE" id="PS50001">
    <property type="entry name" value="SH2"/>
    <property type="match status" value="1"/>
</dbReference>
<name>A0A7K6UUM4_9PASS</name>